<accession>A0A2C1DH99</accession>
<reference evidence="1 2" key="1">
    <citation type="submission" date="2017-09" db="EMBL/GenBank/DDBJ databases">
        <title>Large-scale bioinformatics analysis of Bacillus genomes uncovers conserved roles of natural products in bacterial physiology.</title>
        <authorList>
            <consortium name="Agbiome Team Llc"/>
            <person name="Bleich R.M."/>
            <person name="Grubbs K.J."/>
            <person name="Santa Maria K.C."/>
            <person name="Allen S.E."/>
            <person name="Farag S."/>
            <person name="Shank E.A."/>
            <person name="Bowers A."/>
        </authorList>
    </citation>
    <scope>NUCLEOTIDE SEQUENCE [LARGE SCALE GENOMIC DNA]</scope>
    <source>
        <strain evidence="1 2">AFS041432</strain>
    </source>
</reference>
<dbReference type="AlphaFoldDB" id="A0A2C1DH99"/>
<protein>
    <submittedName>
        <fullName evidence="1">Uncharacterized protein</fullName>
    </submittedName>
</protein>
<sequence length="83" mass="9594">MHFFIHSYPGAVLGFLFVTGLPEKSYKILHALSVVFFRNAGGIASMIKQHLFQEKNKINKTHREQECFLRVLFISKKLWGSLV</sequence>
<dbReference type="EMBL" id="NULO01000062">
    <property type="protein sequence ID" value="PGS99253.1"/>
    <property type="molecule type" value="Genomic_DNA"/>
</dbReference>
<comment type="caution">
    <text evidence="1">The sequence shown here is derived from an EMBL/GenBank/DDBJ whole genome shotgun (WGS) entry which is preliminary data.</text>
</comment>
<name>A0A2C1DH99_BACCE</name>
<gene>
    <name evidence="1" type="ORF">COD09_18240</name>
</gene>
<evidence type="ECO:0000313" key="2">
    <source>
        <dbReference type="Proteomes" id="UP000225872"/>
    </source>
</evidence>
<proteinExistence type="predicted"/>
<evidence type="ECO:0000313" key="1">
    <source>
        <dbReference type="EMBL" id="PGS99253.1"/>
    </source>
</evidence>
<dbReference type="Proteomes" id="UP000225872">
    <property type="component" value="Unassembled WGS sequence"/>
</dbReference>
<organism evidence="1 2">
    <name type="scientific">Bacillus cereus</name>
    <dbReference type="NCBI Taxonomy" id="1396"/>
    <lineage>
        <taxon>Bacteria</taxon>
        <taxon>Bacillati</taxon>
        <taxon>Bacillota</taxon>
        <taxon>Bacilli</taxon>
        <taxon>Bacillales</taxon>
        <taxon>Bacillaceae</taxon>
        <taxon>Bacillus</taxon>
        <taxon>Bacillus cereus group</taxon>
    </lineage>
</organism>